<dbReference type="AlphaFoldDB" id="A0A0E9TVE9"/>
<proteinExistence type="predicted"/>
<accession>A0A0E9TVE9</accession>
<organism evidence="1">
    <name type="scientific">Anguilla anguilla</name>
    <name type="common">European freshwater eel</name>
    <name type="synonym">Muraena anguilla</name>
    <dbReference type="NCBI Taxonomy" id="7936"/>
    <lineage>
        <taxon>Eukaryota</taxon>
        <taxon>Metazoa</taxon>
        <taxon>Chordata</taxon>
        <taxon>Craniata</taxon>
        <taxon>Vertebrata</taxon>
        <taxon>Euteleostomi</taxon>
        <taxon>Actinopterygii</taxon>
        <taxon>Neopterygii</taxon>
        <taxon>Teleostei</taxon>
        <taxon>Anguilliformes</taxon>
        <taxon>Anguillidae</taxon>
        <taxon>Anguilla</taxon>
    </lineage>
</organism>
<name>A0A0E9TVE9_ANGAN</name>
<sequence length="27" mass="3102">MLSRLLNIAMYCVATVSYRNNIETVLI</sequence>
<evidence type="ECO:0000313" key="1">
    <source>
        <dbReference type="EMBL" id="JAH57432.1"/>
    </source>
</evidence>
<reference evidence="1" key="2">
    <citation type="journal article" date="2015" name="Fish Shellfish Immunol.">
        <title>Early steps in the European eel (Anguilla anguilla)-Vibrio vulnificus interaction in the gills: Role of the RtxA13 toxin.</title>
        <authorList>
            <person name="Callol A."/>
            <person name="Pajuelo D."/>
            <person name="Ebbesson L."/>
            <person name="Teles M."/>
            <person name="MacKenzie S."/>
            <person name="Amaro C."/>
        </authorList>
    </citation>
    <scope>NUCLEOTIDE SEQUENCE</scope>
</reference>
<dbReference type="EMBL" id="GBXM01051145">
    <property type="protein sequence ID" value="JAH57432.1"/>
    <property type="molecule type" value="Transcribed_RNA"/>
</dbReference>
<protein>
    <submittedName>
        <fullName evidence="1">Uncharacterized protein</fullName>
    </submittedName>
</protein>
<reference evidence="1" key="1">
    <citation type="submission" date="2014-11" db="EMBL/GenBank/DDBJ databases">
        <authorList>
            <person name="Amaro Gonzalez C."/>
        </authorList>
    </citation>
    <scope>NUCLEOTIDE SEQUENCE</scope>
</reference>